<feature type="compositionally biased region" description="Polar residues" evidence="1">
    <location>
        <begin position="248"/>
        <end position="262"/>
    </location>
</feature>
<dbReference type="STRING" id="1458275.AZ34_12410"/>
<sequence>MNPLAPLRSRALQRGLLLLSTLLLAACAALEGDKVDYGAAVQNTPLSVPPDLTQLPQDTRYTLPGATVSASTYGGGLSGTSSRAPLGQTVAPNPPGLRLDGQGGTRWLVATGMTPEEIWPKLRAFWEETGLKLSLDDPKLGLMETEWAENRAKLPQNFLSKLLGPVMSTSTLDTYRTRVERVAGPNGSTSTEIYISHRGLEEVYRDDNSSNPDGSRKTTWQPRASDPELEIEMLRRLMLKLGAPAEQAATQADRQLAASNDPAQAAPKTAQLEQRNGQPVATVREPFDRAWRRVGLTLDRSGFTVEDRDRSQGIYYVRYVQPPKPGEEEPGWWARTFGGAKPLDKTPRRYRITVRAEGNLSTVAVLNAEGVPETSEQARNILQVIVDDLH</sequence>
<protein>
    <submittedName>
        <fullName evidence="3">Lipoprotein</fullName>
    </submittedName>
</protein>
<dbReference type="InterPro" id="IPR042268">
    <property type="entry name" value="BamC_C"/>
</dbReference>
<evidence type="ECO:0000313" key="4">
    <source>
        <dbReference type="Proteomes" id="UP000023268"/>
    </source>
</evidence>
<gene>
    <name evidence="3" type="ORF">AZ34_12410</name>
</gene>
<keyword evidence="2" id="KW-0732">Signal</keyword>
<dbReference type="EMBL" id="JEMG01000001">
    <property type="protein sequence ID" value="EYC51788.1"/>
    <property type="molecule type" value="Genomic_DNA"/>
</dbReference>
<dbReference type="eggNOG" id="COG3317">
    <property type="taxonomic scope" value="Bacteria"/>
</dbReference>
<keyword evidence="3" id="KW-0449">Lipoprotein</keyword>
<comment type="caution">
    <text evidence="3">The sequence shown here is derived from an EMBL/GenBank/DDBJ whole genome shotgun (WGS) entry which is preliminary data.</text>
</comment>
<evidence type="ECO:0000256" key="2">
    <source>
        <dbReference type="SAM" id="SignalP"/>
    </source>
</evidence>
<feature type="region of interest" description="Disordered" evidence="1">
    <location>
        <begin position="245"/>
        <end position="283"/>
    </location>
</feature>
<feature type="compositionally biased region" description="Polar residues" evidence="1">
    <location>
        <begin position="209"/>
        <end position="222"/>
    </location>
</feature>
<evidence type="ECO:0000256" key="1">
    <source>
        <dbReference type="SAM" id="MobiDB-lite"/>
    </source>
</evidence>
<feature type="signal peptide" evidence="2">
    <location>
        <begin position="1"/>
        <end position="25"/>
    </location>
</feature>
<organism evidence="3 4">
    <name type="scientific">Hylemonella gracilis str. Niagara R</name>
    <dbReference type="NCBI Taxonomy" id="1458275"/>
    <lineage>
        <taxon>Bacteria</taxon>
        <taxon>Pseudomonadati</taxon>
        <taxon>Pseudomonadota</taxon>
        <taxon>Betaproteobacteria</taxon>
        <taxon>Burkholderiales</taxon>
        <taxon>Comamonadaceae</taxon>
        <taxon>Hylemonella</taxon>
    </lineage>
</organism>
<feature type="chain" id="PRO_5001495536" evidence="2">
    <location>
        <begin position="26"/>
        <end position="390"/>
    </location>
</feature>
<reference evidence="3 4" key="1">
    <citation type="submission" date="2014-02" db="EMBL/GenBank/DDBJ databases">
        <title>Draft Genome of Hylemonella gracilis isolated from the Niagara River.</title>
        <authorList>
            <person name="Pawlowski D.R."/>
            <person name="Koudelka G.B."/>
        </authorList>
    </citation>
    <scope>NUCLEOTIDE SEQUENCE [LARGE SCALE GENOMIC DNA]</scope>
    <source>
        <strain evidence="3 4">Niagara R</strain>
    </source>
</reference>
<feature type="region of interest" description="Disordered" evidence="1">
    <location>
        <begin position="203"/>
        <end position="227"/>
    </location>
</feature>
<name>A0A016XKN5_9BURK</name>
<dbReference type="AlphaFoldDB" id="A0A016XKN5"/>
<evidence type="ECO:0000313" key="3">
    <source>
        <dbReference type="EMBL" id="EYC51788.1"/>
    </source>
</evidence>
<dbReference type="Pfam" id="PF06804">
    <property type="entry name" value="Lipoprotein_18"/>
    <property type="match status" value="1"/>
</dbReference>
<dbReference type="InterPro" id="IPR010653">
    <property type="entry name" value="NlpB/DapX"/>
</dbReference>
<dbReference type="Gene3D" id="3.30.310.170">
    <property type="entry name" value="Outer membrane protein assembly factor BamC"/>
    <property type="match status" value="1"/>
</dbReference>
<proteinExistence type="predicted"/>
<dbReference type="RefSeq" id="WP_231495521.1">
    <property type="nucleotide sequence ID" value="NZ_JEMG01000001.1"/>
</dbReference>
<accession>A0A016XKN5</accession>
<dbReference type="Proteomes" id="UP000023268">
    <property type="component" value="Unassembled WGS sequence"/>
</dbReference>